<dbReference type="Proteomes" id="UP000548867">
    <property type="component" value="Unassembled WGS sequence"/>
</dbReference>
<keyword evidence="2" id="KW-1185">Reference proteome</keyword>
<gene>
    <name evidence="1" type="ORF">GGR38_002876</name>
</gene>
<evidence type="ECO:0000313" key="2">
    <source>
        <dbReference type="Proteomes" id="UP000548867"/>
    </source>
</evidence>
<accession>A0A7W6CI69</accession>
<sequence>MANAPLDSIEWHDLPLASLSISECGVALVVMPWIESTYTYARFVLKITDARSINLDVNGTLSLADFTNLEVSKFEYEICSNGRISGTVGILAGGAGYWEISVASATWSFEAV</sequence>
<evidence type="ECO:0000313" key="1">
    <source>
        <dbReference type="EMBL" id="MBB3955920.1"/>
    </source>
</evidence>
<protein>
    <submittedName>
        <fullName evidence="1">Uncharacterized protein</fullName>
    </submittedName>
</protein>
<dbReference type="EMBL" id="JACIDX010000010">
    <property type="protein sequence ID" value="MBB3955920.1"/>
    <property type="molecule type" value="Genomic_DNA"/>
</dbReference>
<comment type="caution">
    <text evidence="1">The sequence shown here is derived from an EMBL/GenBank/DDBJ whole genome shotgun (WGS) entry which is preliminary data.</text>
</comment>
<dbReference type="AlphaFoldDB" id="A0A7W6CI69"/>
<dbReference type="RefSeq" id="WP_183626616.1">
    <property type="nucleotide sequence ID" value="NZ_JACIDX010000010.1"/>
</dbReference>
<name>A0A7W6CI69_9SPHN</name>
<reference evidence="1 2" key="1">
    <citation type="submission" date="2020-08" db="EMBL/GenBank/DDBJ databases">
        <title>Genomic Encyclopedia of Type Strains, Phase IV (KMG-IV): sequencing the most valuable type-strain genomes for metagenomic binning, comparative biology and taxonomic classification.</title>
        <authorList>
            <person name="Goeker M."/>
        </authorList>
    </citation>
    <scope>NUCLEOTIDE SEQUENCE [LARGE SCALE GENOMIC DNA]</scope>
    <source>
        <strain evidence="1 2">DSM 27057</strain>
    </source>
</reference>
<proteinExistence type="predicted"/>
<organism evidence="1 2">
    <name type="scientific">Novosphingobium sediminicola</name>
    <dbReference type="NCBI Taxonomy" id="563162"/>
    <lineage>
        <taxon>Bacteria</taxon>
        <taxon>Pseudomonadati</taxon>
        <taxon>Pseudomonadota</taxon>
        <taxon>Alphaproteobacteria</taxon>
        <taxon>Sphingomonadales</taxon>
        <taxon>Sphingomonadaceae</taxon>
        <taxon>Novosphingobium</taxon>
    </lineage>
</organism>